<name>A0A286USJ2_9AGAM</name>
<gene>
    <name evidence="1" type="ORF">PNOK_0249600</name>
</gene>
<dbReference type="Proteomes" id="UP000217199">
    <property type="component" value="Unassembled WGS sequence"/>
</dbReference>
<reference evidence="1 2" key="1">
    <citation type="journal article" date="2017" name="Mol. Ecol.">
        <title>Comparative and population genomic landscape of Phellinus noxius: A hypervariable fungus causing root rot in trees.</title>
        <authorList>
            <person name="Chung C.L."/>
            <person name="Lee T.J."/>
            <person name="Akiba M."/>
            <person name="Lee H.H."/>
            <person name="Kuo T.H."/>
            <person name="Liu D."/>
            <person name="Ke H.M."/>
            <person name="Yokoi T."/>
            <person name="Roa M.B."/>
            <person name="Lu M.J."/>
            <person name="Chang Y.Y."/>
            <person name="Ann P.J."/>
            <person name="Tsai J.N."/>
            <person name="Chen C.Y."/>
            <person name="Tzean S.S."/>
            <person name="Ota Y."/>
            <person name="Hattori T."/>
            <person name="Sahashi N."/>
            <person name="Liou R.F."/>
            <person name="Kikuchi T."/>
            <person name="Tsai I.J."/>
        </authorList>
    </citation>
    <scope>NUCLEOTIDE SEQUENCE [LARGE SCALE GENOMIC DNA]</scope>
    <source>
        <strain evidence="1 2">FFPRI411160</strain>
    </source>
</reference>
<protein>
    <submittedName>
        <fullName evidence="1">Uncharacterized protein</fullName>
    </submittedName>
</protein>
<proteinExistence type="predicted"/>
<dbReference type="EMBL" id="NBII01000002">
    <property type="protein sequence ID" value="PAV22539.1"/>
    <property type="molecule type" value="Genomic_DNA"/>
</dbReference>
<keyword evidence="2" id="KW-1185">Reference proteome</keyword>
<dbReference type="AlphaFoldDB" id="A0A286USJ2"/>
<comment type="caution">
    <text evidence="1">The sequence shown here is derived from an EMBL/GenBank/DDBJ whole genome shotgun (WGS) entry which is preliminary data.</text>
</comment>
<sequence length="82" mass="9624">MHVCNENPNYYHLSSFSRLMSRVDIRILLGLAENNKQDMKVELRHCILWSSVSITGHKHKLQSTSQTCSISFFIKEARFRKL</sequence>
<organism evidence="1 2">
    <name type="scientific">Pyrrhoderma noxium</name>
    <dbReference type="NCBI Taxonomy" id="2282107"/>
    <lineage>
        <taxon>Eukaryota</taxon>
        <taxon>Fungi</taxon>
        <taxon>Dikarya</taxon>
        <taxon>Basidiomycota</taxon>
        <taxon>Agaricomycotina</taxon>
        <taxon>Agaricomycetes</taxon>
        <taxon>Hymenochaetales</taxon>
        <taxon>Hymenochaetaceae</taxon>
        <taxon>Pyrrhoderma</taxon>
    </lineage>
</organism>
<accession>A0A286USJ2</accession>
<evidence type="ECO:0000313" key="1">
    <source>
        <dbReference type="EMBL" id="PAV22539.1"/>
    </source>
</evidence>
<dbReference type="InParanoid" id="A0A286USJ2"/>
<evidence type="ECO:0000313" key="2">
    <source>
        <dbReference type="Proteomes" id="UP000217199"/>
    </source>
</evidence>